<evidence type="ECO:0000259" key="2">
    <source>
        <dbReference type="Pfam" id="PF15717"/>
    </source>
</evidence>
<reference evidence="4" key="1">
    <citation type="submission" date="2025-08" db="UniProtKB">
        <authorList>
            <consortium name="RefSeq"/>
        </authorList>
    </citation>
    <scope>IDENTIFICATION</scope>
    <source>
        <tissue evidence="4">Testes</tissue>
    </source>
</reference>
<evidence type="ECO:0000256" key="1">
    <source>
        <dbReference type="SAM" id="MobiDB-lite"/>
    </source>
</evidence>
<sequence>PRPAWQMSTSEQTPSESIVTSDDEDVRARLYAQNPNLFGCSDAVGSYDYAENVSSASSLSTPNSAHLDSFGFANDDLGDTVIHLDKAMQRMREYERMKGEAESEGRSASNVSTPAKRDRGTSDIPSTGNSSAQDVGSESSVSDVP</sequence>
<feature type="compositionally biased region" description="Basic and acidic residues" evidence="1">
    <location>
        <begin position="93"/>
        <end position="105"/>
    </location>
</feature>
<dbReference type="Pfam" id="PF15717">
    <property type="entry name" value="PCM1_C"/>
    <property type="match status" value="1"/>
</dbReference>
<accession>A0ABM0MWW2</accession>
<dbReference type="InterPro" id="IPR031446">
    <property type="entry name" value="PCM1_C"/>
</dbReference>
<feature type="domain" description="Pericentriolar material 1 protein C-terminal" evidence="2">
    <location>
        <begin position="4"/>
        <end position="131"/>
    </location>
</feature>
<protein>
    <submittedName>
        <fullName evidence="4">Pericentriolar material 1 protein-like</fullName>
    </submittedName>
</protein>
<feature type="region of interest" description="Disordered" evidence="1">
    <location>
        <begin position="1"/>
        <end position="22"/>
    </location>
</feature>
<feature type="non-terminal residue" evidence="4">
    <location>
        <position position="1"/>
    </location>
</feature>
<dbReference type="InterPro" id="IPR024138">
    <property type="entry name" value="Pericentriolar_Pcm1"/>
</dbReference>
<gene>
    <name evidence="4" type="primary">LOC102801226</name>
</gene>
<feature type="compositionally biased region" description="Polar residues" evidence="1">
    <location>
        <begin position="1"/>
        <end position="20"/>
    </location>
</feature>
<dbReference type="RefSeq" id="XP_006824503.1">
    <property type="nucleotide sequence ID" value="XM_006824440.1"/>
</dbReference>
<organism evidence="3 4">
    <name type="scientific">Saccoglossus kowalevskii</name>
    <name type="common">Acorn worm</name>
    <dbReference type="NCBI Taxonomy" id="10224"/>
    <lineage>
        <taxon>Eukaryota</taxon>
        <taxon>Metazoa</taxon>
        <taxon>Hemichordata</taxon>
        <taxon>Enteropneusta</taxon>
        <taxon>Harrimaniidae</taxon>
        <taxon>Saccoglossus</taxon>
    </lineage>
</organism>
<name>A0ABM0MWW2_SACKO</name>
<dbReference type="GeneID" id="102801226"/>
<evidence type="ECO:0000313" key="3">
    <source>
        <dbReference type="Proteomes" id="UP000694865"/>
    </source>
</evidence>
<feature type="compositionally biased region" description="Polar residues" evidence="1">
    <location>
        <begin position="123"/>
        <end position="145"/>
    </location>
</feature>
<feature type="region of interest" description="Disordered" evidence="1">
    <location>
        <begin position="93"/>
        <end position="145"/>
    </location>
</feature>
<proteinExistence type="predicted"/>
<dbReference type="PANTHER" id="PTHR14164">
    <property type="entry name" value="PERICENTRIOLAR MATERIAL 1-RELATED"/>
    <property type="match status" value="1"/>
</dbReference>
<dbReference type="Proteomes" id="UP000694865">
    <property type="component" value="Unplaced"/>
</dbReference>
<evidence type="ECO:0000313" key="4">
    <source>
        <dbReference type="RefSeq" id="XP_006824503.1"/>
    </source>
</evidence>
<keyword evidence="3" id="KW-1185">Reference proteome</keyword>
<dbReference type="PANTHER" id="PTHR14164:SF12">
    <property type="entry name" value="PERICENTRIOLAR MATERIAL 1 PROTEIN"/>
    <property type="match status" value="1"/>
</dbReference>
<feature type="non-terminal residue" evidence="4">
    <location>
        <position position="145"/>
    </location>
</feature>